<dbReference type="PANTHER" id="PTHR38686">
    <property type="entry name" value="APOLIPOPROTEIN N-ACYLTRANSFERASE"/>
    <property type="match status" value="1"/>
</dbReference>
<dbReference type="PROSITE" id="PS50263">
    <property type="entry name" value="CN_HYDROLASE"/>
    <property type="match status" value="1"/>
</dbReference>
<dbReference type="GO" id="GO:0016410">
    <property type="term" value="F:N-acyltransferase activity"/>
    <property type="evidence" value="ECO:0007669"/>
    <property type="project" value="UniProtKB-UniRule"/>
</dbReference>
<dbReference type="Proteomes" id="UP000277671">
    <property type="component" value="Unassembled WGS sequence"/>
</dbReference>
<dbReference type="RefSeq" id="WP_121162895.1">
    <property type="nucleotide sequence ID" value="NZ_RBKT01000001.1"/>
</dbReference>
<dbReference type="PANTHER" id="PTHR38686:SF1">
    <property type="entry name" value="APOLIPOPROTEIN N-ACYLTRANSFERASE"/>
    <property type="match status" value="1"/>
</dbReference>
<evidence type="ECO:0000256" key="2">
    <source>
        <dbReference type="ARBA" id="ARBA00022475"/>
    </source>
</evidence>
<evidence type="ECO:0000256" key="9">
    <source>
        <dbReference type="SAM" id="MobiDB-lite"/>
    </source>
</evidence>
<dbReference type="NCBIfam" id="TIGR00546">
    <property type="entry name" value="lnt"/>
    <property type="match status" value="1"/>
</dbReference>
<keyword evidence="4 8" id="KW-0812">Transmembrane</keyword>
<dbReference type="InterPro" id="IPR036526">
    <property type="entry name" value="C-N_Hydrolase_sf"/>
</dbReference>
<keyword evidence="11" id="KW-0449">Lipoprotein</keyword>
<evidence type="ECO:0000259" key="10">
    <source>
        <dbReference type="PROSITE" id="PS50263"/>
    </source>
</evidence>
<dbReference type="EC" id="2.3.1.269" evidence="8"/>
<dbReference type="InterPro" id="IPR004563">
    <property type="entry name" value="Apolipo_AcylTrfase"/>
</dbReference>
<dbReference type="SUPFAM" id="SSF56317">
    <property type="entry name" value="Carbon-nitrogen hydrolase"/>
    <property type="match status" value="1"/>
</dbReference>
<dbReference type="OrthoDB" id="9804277at2"/>
<gene>
    <name evidence="8" type="primary">lnt</name>
    <name evidence="11" type="ORF">BDK92_7615</name>
</gene>
<organism evidence="11 12">
    <name type="scientific">Micromonospora pisi</name>
    <dbReference type="NCBI Taxonomy" id="589240"/>
    <lineage>
        <taxon>Bacteria</taxon>
        <taxon>Bacillati</taxon>
        <taxon>Actinomycetota</taxon>
        <taxon>Actinomycetes</taxon>
        <taxon>Micromonosporales</taxon>
        <taxon>Micromonosporaceae</taxon>
        <taxon>Micromonospora</taxon>
    </lineage>
</organism>
<dbReference type="InterPro" id="IPR045378">
    <property type="entry name" value="LNT_N"/>
</dbReference>
<dbReference type="Gene3D" id="3.60.110.10">
    <property type="entry name" value="Carbon-nitrogen hydrolase"/>
    <property type="match status" value="1"/>
</dbReference>
<feature type="transmembrane region" description="Helical" evidence="8">
    <location>
        <begin position="174"/>
        <end position="202"/>
    </location>
</feature>
<reference evidence="11 12" key="1">
    <citation type="submission" date="2018-10" db="EMBL/GenBank/DDBJ databases">
        <title>Sequencing the genomes of 1000 actinobacteria strains.</title>
        <authorList>
            <person name="Klenk H.-P."/>
        </authorList>
    </citation>
    <scope>NUCLEOTIDE SEQUENCE [LARGE SCALE GENOMIC DNA]</scope>
    <source>
        <strain evidence="11 12">DSM 45175</strain>
    </source>
</reference>
<feature type="transmembrane region" description="Helical" evidence="8">
    <location>
        <begin position="26"/>
        <end position="44"/>
    </location>
</feature>
<evidence type="ECO:0000256" key="8">
    <source>
        <dbReference type="HAMAP-Rule" id="MF_01148"/>
    </source>
</evidence>
<keyword evidence="3 8" id="KW-0808">Transferase</keyword>
<feature type="domain" description="CN hydrolase" evidence="10">
    <location>
        <begin position="243"/>
        <end position="498"/>
    </location>
</feature>
<evidence type="ECO:0000256" key="1">
    <source>
        <dbReference type="ARBA" id="ARBA00004651"/>
    </source>
</evidence>
<evidence type="ECO:0000256" key="5">
    <source>
        <dbReference type="ARBA" id="ARBA00022989"/>
    </source>
</evidence>
<keyword evidence="5 8" id="KW-1133">Transmembrane helix</keyword>
<comment type="function">
    <text evidence="8">Catalyzes the phospholipid dependent N-acylation of the N-terminal cysteine of apolipoprotein, the last step in lipoprotein maturation.</text>
</comment>
<feature type="transmembrane region" description="Helical" evidence="8">
    <location>
        <begin position="214"/>
        <end position="234"/>
    </location>
</feature>
<dbReference type="InterPro" id="IPR003010">
    <property type="entry name" value="C-N_Hydrolase"/>
</dbReference>
<sequence length="559" mass="58079">MVDTVGAQIGAGHEPVGSPVAAPRPLPLWVSVLAALAGGGALLLAFPPYGLWWLAPVGVALLAAAAHRRRLRGGAGVGALAGLALFLPMLSWTNLHTGSLPWLLLSGLQAGYLALLGLATALVSPVVDRWRWSWPVVTGLLWVAQEALRDRTPFGGFPWGRLAFSQADAPLVRWAVLGGAPLVTFVAALAGGFLVAAGFWAVRRWRAGTPGWPAVTGAVAGAVAVVLLGLLVPLGSTAGGGTATVAIIQGNVPRLGLDFNAQRRAVLENHANATIDLAGRVRTGTAQQPDLVVWPENASDVDPLRDSTAAAEITAAADAIGAPILVGAVLLGPGPGQVRNTGLLWLPGSGPDQDQMYFKRHPVPFAEYIPMRNIARKVSKEVDRVRSDFVAGTRPGVVRAGGIILGDVICFEVAYDEVVRDTVTGGAQLLVVQTNNATFDEAEARQQMAMVQLRAVEHGREALMASTVGVSGFVGADGRVTGATGFNTPAVVVRQVHLGNTRTVATRVGLWPEVVLVGLAVATLVVAVVTRRRRVVSANGPVVDGGDPEPVGTADAEER</sequence>
<keyword evidence="6 8" id="KW-0472">Membrane</keyword>
<feature type="transmembrane region" description="Helical" evidence="8">
    <location>
        <begin position="51"/>
        <end position="67"/>
    </location>
</feature>
<dbReference type="GO" id="GO:0005886">
    <property type="term" value="C:plasma membrane"/>
    <property type="evidence" value="ECO:0007669"/>
    <property type="project" value="UniProtKB-SubCell"/>
</dbReference>
<evidence type="ECO:0000256" key="3">
    <source>
        <dbReference type="ARBA" id="ARBA00022679"/>
    </source>
</evidence>
<evidence type="ECO:0000313" key="11">
    <source>
        <dbReference type="EMBL" id="RKR93102.1"/>
    </source>
</evidence>
<dbReference type="Pfam" id="PF00795">
    <property type="entry name" value="CN_hydrolase"/>
    <property type="match status" value="1"/>
</dbReference>
<dbReference type="EMBL" id="RBKT01000001">
    <property type="protein sequence ID" value="RKR93102.1"/>
    <property type="molecule type" value="Genomic_DNA"/>
</dbReference>
<dbReference type="AlphaFoldDB" id="A0A495JXN3"/>
<proteinExistence type="inferred from homology"/>
<dbReference type="GO" id="GO:0042158">
    <property type="term" value="P:lipoprotein biosynthetic process"/>
    <property type="evidence" value="ECO:0007669"/>
    <property type="project" value="UniProtKB-UniRule"/>
</dbReference>
<evidence type="ECO:0000313" key="12">
    <source>
        <dbReference type="Proteomes" id="UP000277671"/>
    </source>
</evidence>
<accession>A0A495JXN3</accession>
<comment type="pathway">
    <text evidence="8">Protein modification; lipoprotein biosynthesis (N-acyl transfer).</text>
</comment>
<feature type="transmembrane region" description="Helical" evidence="8">
    <location>
        <begin position="102"/>
        <end position="127"/>
    </location>
</feature>
<comment type="subcellular location">
    <subcellularLocation>
        <location evidence="1 8">Cell membrane</location>
        <topology evidence="1 8">Multi-pass membrane protein</topology>
    </subcellularLocation>
</comment>
<feature type="transmembrane region" description="Helical" evidence="8">
    <location>
        <begin position="510"/>
        <end position="529"/>
    </location>
</feature>
<dbReference type="CDD" id="cd07571">
    <property type="entry name" value="ALP_N-acyl_transferase"/>
    <property type="match status" value="1"/>
</dbReference>
<evidence type="ECO:0000256" key="4">
    <source>
        <dbReference type="ARBA" id="ARBA00022692"/>
    </source>
</evidence>
<comment type="similarity">
    <text evidence="8">Belongs to the CN hydrolase family. Apolipoprotein N-acyltransferase subfamily.</text>
</comment>
<feature type="region of interest" description="Disordered" evidence="9">
    <location>
        <begin position="539"/>
        <end position="559"/>
    </location>
</feature>
<comment type="catalytic activity">
    <reaction evidence="8">
        <text>N-terminal S-1,2-diacyl-sn-glyceryl-L-cysteinyl-[lipoprotein] + a glycerophospholipid = N-acyl-S-1,2-diacyl-sn-glyceryl-L-cysteinyl-[lipoprotein] + a 2-acyl-sn-glycero-3-phospholipid + H(+)</text>
        <dbReference type="Rhea" id="RHEA:48228"/>
        <dbReference type="Rhea" id="RHEA-COMP:14681"/>
        <dbReference type="Rhea" id="RHEA-COMP:14684"/>
        <dbReference type="ChEBI" id="CHEBI:15378"/>
        <dbReference type="ChEBI" id="CHEBI:136912"/>
        <dbReference type="ChEBI" id="CHEBI:140656"/>
        <dbReference type="ChEBI" id="CHEBI:140657"/>
        <dbReference type="ChEBI" id="CHEBI:140660"/>
        <dbReference type="EC" id="2.3.1.269"/>
    </reaction>
</comment>
<dbReference type="HAMAP" id="MF_01148">
    <property type="entry name" value="Lnt"/>
    <property type="match status" value="1"/>
</dbReference>
<dbReference type="Pfam" id="PF20154">
    <property type="entry name" value="LNT_N"/>
    <property type="match status" value="1"/>
</dbReference>
<evidence type="ECO:0000256" key="7">
    <source>
        <dbReference type="ARBA" id="ARBA00023315"/>
    </source>
</evidence>
<feature type="transmembrane region" description="Helical" evidence="8">
    <location>
        <begin position="73"/>
        <end position="90"/>
    </location>
</feature>
<keyword evidence="7 8" id="KW-0012">Acyltransferase</keyword>
<dbReference type="UniPathway" id="UPA00666"/>
<name>A0A495JXN3_9ACTN</name>
<comment type="caution">
    <text evidence="11">The sequence shown here is derived from an EMBL/GenBank/DDBJ whole genome shotgun (WGS) entry which is preliminary data.</text>
</comment>
<keyword evidence="2 8" id="KW-1003">Cell membrane</keyword>
<evidence type="ECO:0000256" key="6">
    <source>
        <dbReference type="ARBA" id="ARBA00023136"/>
    </source>
</evidence>
<keyword evidence="12" id="KW-1185">Reference proteome</keyword>
<protein>
    <recommendedName>
        <fullName evidence="8">Apolipoprotein N-acyltransferase</fullName>
        <shortName evidence="8">ALP N-acyltransferase</shortName>
        <ecNumber evidence="8">2.3.1.269</ecNumber>
    </recommendedName>
</protein>